<dbReference type="EMBL" id="JAHMHQ010000015">
    <property type="protein sequence ID" value="KAK1634481.1"/>
    <property type="molecule type" value="Genomic_DNA"/>
</dbReference>
<dbReference type="Proteomes" id="UP001243989">
    <property type="component" value="Unassembled WGS sequence"/>
</dbReference>
<keyword evidence="2" id="KW-1185">Reference proteome</keyword>
<name>A0AAJ0EEW0_9PEZI</name>
<evidence type="ECO:0000313" key="1">
    <source>
        <dbReference type="EMBL" id="KAK1634481.1"/>
    </source>
</evidence>
<accession>A0AAJ0EEW0</accession>
<comment type="caution">
    <text evidence="1">The sequence shown here is derived from an EMBL/GenBank/DDBJ whole genome shotgun (WGS) entry which is preliminary data.</text>
</comment>
<dbReference type="GeneID" id="85480895"/>
<protein>
    <submittedName>
        <fullName evidence="1">Uncharacterized protein</fullName>
    </submittedName>
</protein>
<gene>
    <name evidence="1" type="ORF">BDP81DRAFT_59798</name>
</gene>
<evidence type="ECO:0000313" key="2">
    <source>
        <dbReference type="Proteomes" id="UP001243989"/>
    </source>
</evidence>
<reference evidence="1" key="1">
    <citation type="submission" date="2021-06" db="EMBL/GenBank/DDBJ databases">
        <title>Comparative genomics, transcriptomics and evolutionary studies reveal genomic signatures of adaptation to plant cell wall in hemibiotrophic fungi.</title>
        <authorList>
            <consortium name="DOE Joint Genome Institute"/>
            <person name="Baroncelli R."/>
            <person name="Diaz J.F."/>
            <person name="Benocci T."/>
            <person name="Peng M."/>
            <person name="Battaglia E."/>
            <person name="Haridas S."/>
            <person name="Andreopoulos W."/>
            <person name="Labutti K."/>
            <person name="Pangilinan J."/>
            <person name="Floch G.L."/>
            <person name="Makela M.R."/>
            <person name="Henrissat B."/>
            <person name="Grigoriev I.V."/>
            <person name="Crouch J.A."/>
            <person name="De Vries R.P."/>
            <person name="Sukno S.A."/>
            <person name="Thon M.R."/>
        </authorList>
    </citation>
    <scope>NUCLEOTIDE SEQUENCE</scope>
    <source>
        <strain evidence="1">CBS 102054</strain>
    </source>
</reference>
<proteinExistence type="predicted"/>
<sequence length="242" mass="26216">MDTQPFNTGIPSQLCSALPGTVSLKRLALAHTTVCMTASSRIQDPGVTSHPLLLLLTSYMASAPSLALIVPPFMSFDGSAERRVDGRQYGVCIHASKRRVTPSLQCHTATDKCLCLLTAPSQSIARTSQGDLQPAAYAPASGNNSKGCVDKRSRIRRQVLANTTQKGLSPICSPPTSRKTQHFASPRPICSAGWVLDARGLPRPFGYLYRHSNLNAIGRQRNDGGFRSRATSLHQEFHGLYQ</sequence>
<organism evidence="1 2">
    <name type="scientific">Colletotrichum phormii</name>
    <dbReference type="NCBI Taxonomy" id="359342"/>
    <lineage>
        <taxon>Eukaryota</taxon>
        <taxon>Fungi</taxon>
        <taxon>Dikarya</taxon>
        <taxon>Ascomycota</taxon>
        <taxon>Pezizomycotina</taxon>
        <taxon>Sordariomycetes</taxon>
        <taxon>Hypocreomycetidae</taxon>
        <taxon>Glomerellales</taxon>
        <taxon>Glomerellaceae</taxon>
        <taxon>Colletotrichum</taxon>
        <taxon>Colletotrichum acutatum species complex</taxon>
    </lineage>
</organism>
<dbReference type="AlphaFoldDB" id="A0AAJ0EEW0"/>
<dbReference type="RefSeq" id="XP_060443088.1">
    <property type="nucleotide sequence ID" value="XM_060596033.1"/>
</dbReference>